<feature type="domain" description="Endo-beta-1,6-galactanase-like" evidence="1">
    <location>
        <begin position="4"/>
        <end position="190"/>
    </location>
</feature>
<dbReference type="PANTHER" id="PTHR42767">
    <property type="entry name" value="ENDO-BETA-1,6-GALACTANASE"/>
    <property type="match status" value="1"/>
</dbReference>
<sequence>MPAQTMRGIGASGAWWPLDIYHYPESVQNRVADLLFSEDGLKLTSYRYNLGGGGVFVGNPSRAPETPFISPGVYNFSADPQGSFFLRKAAGARVPVLTAFVNSAPPYFTSNNRSCGGEIVNASITGYAQYITDVLEYWRTQDVHITHVSPMNEPDDTFGSGVNTPCGQEGMEVTPYQRSLVINTLRQTFDNSTLLHDVGIMSDESSSTGNFIPEAPIWLPDSKNSLDAISHHQYGFADDQQVALLGQTARNLSGDTESWFTEICCFAASDPSSADDPAAPLVYSGGFE</sequence>
<dbReference type="InterPro" id="IPR039743">
    <property type="entry name" value="6GAL/EXGAL"/>
</dbReference>
<dbReference type="Proteomes" id="UP001050691">
    <property type="component" value="Unassembled WGS sequence"/>
</dbReference>
<dbReference type="InterPro" id="IPR017853">
    <property type="entry name" value="GH"/>
</dbReference>
<evidence type="ECO:0000313" key="3">
    <source>
        <dbReference type="Proteomes" id="UP001050691"/>
    </source>
</evidence>
<dbReference type="EMBL" id="BPWL01000010">
    <property type="protein sequence ID" value="GJJ15260.1"/>
    <property type="molecule type" value="Genomic_DNA"/>
</dbReference>
<comment type="caution">
    <text evidence="2">The sequence shown here is derived from an EMBL/GenBank/DDBJ whole genome shotgun (WGS) entry which is preliminary data.</text>
</comment>
<proteinExistence type="predicted"/>
<name>A0AAV5AR48_9AGAM</name>
<gene>
    <name evidence="2" type="ORF">Clacol_009536</name>
</gene>
<dbReference type="PANTHER" id="PTHR42767:SF1">
    <property type="entry name" value="ENDO-BETA-1,6-GALACTANASE-LIKE DOMAIN-CONTAINING PROTEIN"/>
    <property type="match status" value="1"/>
</dbReference>
<dbReference type="SUPFAM" id="SSF51445">
    <property type="entry name" value="(Trans)glycosidases"/>
    <property type="match status" value="1"/>
</dbReference>
<keyword evidence="3" id="KW-1185">Reference proteome</keyword>
<protein>
    <recommendedName>
        <fullName evidence="1">Endo-beta-1,6-galactanase-like domain-containing protein</fullName>
    </recommendedName>
</protein>
<evidence type="ECO:0000313" key="2">
    <source>
        <dbReference type="EMBL" id="GJJ15260.1"/>
    </source>
</evidence>
<organism evidence="2 3">
    <name type="scientific">Clathrus columnatus</name>
    <dbReference type="NCBI Taxonomy" id="1419009"/>
    <lineage>
        <taxon>Eukaryota</taxon>
        <taxon>Fungi</taxon>
        <taxon>Dikarya</taxon>
        <taxon>Basidiomycota</taxon>
        <taxon>Agaricomycotina</taxon>
        <taxon>Agaricomycetes</taxon>
        <taxon>Phallomycetidae</taxon>
        <taxon>Phallales</taxon>
        <taxon>Clathraceae</taxon>
        <taxon>Clathrus</taxon>
    </lineage>
</organism>
<evidence type="ECO:0000259" key="1">
    <source>
        <dbReference type="Pfam" id="PF14587"/>
    </source>
</evidence>
<dbReference type="Pfam" id="PF14587">
    <property type="entry name" value="Glyco_hydr_30_2"/>
    <property type="match status" value="1"/>
</dbReference>
<dbReference type="Gene3D" id="3.20.20.80">
    <property type="entry name" value="Glycosidases"/>
    <property type="match status" value="1"/>
</dbReference>
<dbReference type="InterPro" id="IPR039514">
    <property type="entry name" value="6GAL-like"/>
</dbReference>
<dbReference type="GO" id="GO:0004553">
    <property type="term" value="F:hydrolase activity, hydrolyzing O-glycosyl compounds"/>
    <property type="evidence" value="ECO:0007669"/>
    <property type="project" value="InterPro"/>
</dbReference>
<accession>A0AAV5AR48</accession>
<reference evidence="2" key="1">
    <citation type="submission" date="2021-10" db="EMBL/GenBank/DDBJ databases">
        <title>De novo Genome Assembly of Clathrus columnatus (Basidiomycota, Fungi) Using Illumina and Nanopore Sequence Data.</title>
        <authorList>
            <person name="Ogiso-Tanaka E."/>
            <person name="Itagaki H."/>
            <person name="Hosoya T."/>
            <person name="Hosaka K."/>
        </authorList>
    </citation>
    <scope>NUCLEOTIDE SEQUENCE</scope>
    <source>
        <strain evidence="2">MO-923</strain>
    </source>
</reference>
<dbReference type="AlphaFoldDB" id="A0AAV5AR48"/>